<keyword evidence="3" id="KW-1185">Reference proteome</keyword>
<feature type="region of interest" description="Disordered" evidence="1">
    <location>
        <begin position="1"/>
        <end position="134"/>
    </location>
</feature>
<accession>F9X5M2</accession>
<dbReference type="InParanoid" id="F9X5M2"/>
<name>F9X5M2_ZYMTI</name>
<feature type="compositionally biased region" description="Basic and acidic residues" evidence="1">
    <location>
        <begin position="116"/>
        <end position="134"/>
    </location>
</feature>
<reference evidence="2 3" key="1">
    <citation type="journal article" date="2011" name="PLoS Genet.">
        <title>Finished genome of the fungal wheat pathogen Mycosphaerella graminicola reveals dispensome structure, chromosome plasticity, and stealth pathogenesis.</title>
        <authorList>
            <person name="Goodwin S.B."/>
            <person name="Ben M'barek S."/>
            <person name="Dhillon B."/>
            <person name="Wittenberg A.H.J."/>
            <person name="Crane C.F."/>
            <person name="Hane J.K."/>
            <person name="Foster A.J."/>
            <person name="Van der Lee T.A.J."/>
            <person name="Grimwood J."/>
            <person name="Aerts A."/>
            <person name="Antoniw J."/>
            <person name="Bailey A."/>
            <person name="Bluhm B."/>
            <person name="Bowler J."/>
            <person name="Bristow J."/>
            <person name="van der Burgt A."/>
            <person name="Canto-Canche B."/>
            <person name="Churchill A.C.L."/>
            <person name="Conde-Ferraez L."/>
            <person name="Cools H.J."/>
            <person name="Coutinho P.M."/>
            <person name="Csukai M."/>
            <person name="Dehal P."/>
            <person name="De Wit P."/>
            <person name="Donzelli B."/>
            <person name="van de Geest H.C."/>
            <person name="van Ham R.C.H.J."/>
            <person name="Hammond-Kosack K.E."/>
            <person name="Henrissat B."/>
            <person name="Kilian A."/>
            <person name="Kobayashi A.K."/>
            <person name="Koopmann E."/>
            <person name="Kourmpetis Y."/>
            <person name="Kuzniar A."/>
            <person name="Lindquist E."/>
            <person name="Lombard V."/>
            <person name="Maliepaard C."/>
            <person name="Martins N."/>
            <person name="Mehrabi R."/>
            <person name="Nap J.P.H."/>
            <person name="Ponomarenko A."/>
            <person name="Rudd J.J."/>
            <person name="Salamov A."/>
            <person name="Schmutz J."/>
            <person name="Schouten H.J."/>
            <person name="Shapiro H."/>
            <person name="Stergiopoulos I."/>
            <person name="Torriani S.F.F."/>
            <person name="Tu H."/>
            <person name="de Vries R.P."/>
            <person name="Waalwijk C."/>
            <person name="Ware S.B."/>
            <person name="Wiebenga A."/>
            <person name="Zwiers L.-H."/>
            <person name="Oliver R.P."/>
            <person name="Grigoriev I.V."/>
            <person name="Kema G.H.J."/>
        </authorList>
    </citation>
    <scope>NUCLEOTIDE SEQUENCE [LARGE SCALE GENOMIC DNA]</scope>
    <source>
        <strain evidence="3">CBS 115943 / IPO323</strain>
    </source>
</reference>
<sequence>MSNDAVGTVKKQNPDFTSRPNRHTRPFILQPTSADTKSTTTQTTSLATPQSLFNNPDSFQSHHGLLRRQLRGDLPGRAGGGASAGAEEEAAQEAEAAEEAQEAEAEATAEAEGDSEDGKSIERALKSSESERLLHPSMVDHNWLASVRTPDLVEFLLRSNNALLEL</sequence>
<feature type="compositionally biased region" description="Low complexity" evidence="1">
    <location>
        <begin position="31"/>
        <end position="52"/>
    </location>
</feature>
<dbReference type="GeneID" id="13404071"/>
<dbReference type="AlphaFoldDB" id="F9X5M2"/>
<evidence type="ECO:0000313" key="2">
    <source>
        <dbReference type="EMBL" id="EGP88708.1"/>
    </source>
</evidence>
<dbReference type="RefSeq" id="XP_003853732.1">
    <property type="nucleotide sequence ID" value="XM_003853684.1"/>
</dbReference>
<evidence type="ECO:0000256" key="1">
    <source>
        <dbReference type="SAM" id="MobiDB-lite"/>
    </source>
</evidence>
<feature type="compositionally biased region" description="Acidic residues" evidence="1">
    <location>
        <begin position="86"/>
        <end position="115"/>
    </location>
</feature>
<dbReference type="Proteomes" id="UP000008062">
    <property type="component" value="Chromosome 3"/>
</dbReference>
<protein>
    <submittedName>
        <fullName evidence="2">Uncharacterized protein</fullName>
    </submittedName>
</protein>
<gene>
    <name evidence="2" type="ORF">MYCGRDRAFT_91525</name>
</gene>
<proteinExistence type="predicted"/>
<organism evidence="2 3">
    <name type="scientific">Zymoseptoria tritici (strain CBS 115943 / IPO323)</name>
    <name type="common">Speckled leaf blotch fungus</name>
    <name type="synonym">Septoria tritici</name>
    <dbReference type="NCBI Taxonomy" id="336722"/>
    <lineage>
        <taxon>Eukaryota</taxon>
        <taxon>Fungi</taxon>
        <taxon>Dikarya</taxon>
        <taxon>Ascomycota</taxon>
        <taxon>Pezizomycotina</taxon>
        <taxon>Dothideomycetes</taxon>
        <taxon>Dothideomycetidae</taxon>
        <taxon>Mycosphaerellales</taxon>
        <taxon>Mycosphaerellaceae</taxon>
        <taxon>Zymoseptoria</taxon>
    </lineage>
</organism>
<dbReference type="HOGENOM" id="CLU_1604049_0_0_1"/>
<feature type="compositionally biased region" description="Polar residues" evidence="1">
    <location>
        <begin position="1"/>
        <end position="19"/>
    </location>
</feature>
<evidence type="ECO:0000313" key="3">
    <source>
        <dbReference type="Proteomes" id="UP000008062"/>
    </source>
</evidence>
<dbReference type="EMBL" id="CM001198">
    <property type="protein sequence ID" value="EGP88708.1"/>
    <property type="molecule type" value="Genomic_DNA"/>
</dbReference>
<dbReference type="KEGG" id="ztr:MYCGRDRAFT_91525"/>